<dbReference type="GO" id="GO:0005737">
    <property type="term" value="C:cytoplasm"/>
    <property type="evidence" value="ECO:0007669"/>
    <property type="project" value="UniProtKB-SubCell"/>
</dbReference>
<dbReference type="InterPro" id="IPR041522">
    <property type="entry name" value="CdaR_GGDEF"/>
</dbReference>
<evidence type="ECO:0000313" key="12">
    <source>
        <dbReference type="EMBL" id="SDJ06807.1"/>
    </source>
</evidence>
<dbReference type="CDD" id="cd17536">
    <property type="entry name" value="REC_YesN-like"/>
    <property type="match status" value="1"/>
</dbReference>
<dbReference type="InterPro" id="IPR051552">
    <property type="entry name" value="HptR"/>
</dbReference>
<keyword evidence="6" id="KW-0238">DNA-binding</keyword>
<dbReference type="Gene3D" id="3.40.50.2300">
    <property type="match status" value="1"/>
</dbReference>
<dbReference type="AlphaFoldDB" id="A0A1G8QQ47"/>
<dbReference type="Pfam" id="PF12833">
    <property type="entry name" value="HTH_18"/>
    <property type="match status" value="1"/>
</dbReference>
<dbReference type="InterPro" id="IPR009057">
    <property type="entry name" value="Homeodomain-like_sf"/>
</dbReference>
<dbReference type="GO" id="GO:0003700">
    <property type="term" value="F:DNA-binding transcription factor activity"/>
    <property type="evidence" value="ECO:0007669"/>
    <property type="project" value="InterPro"/>
</dbReference>
<evidence type="ECO:0000256" key="1">
    <source>
        <dbReference type="ARBA" id="ARBA00004496"/>
    </source>
</evidence>
<keyword evidence="13" id="KW-1185">Reference proteome</keyword>
<dbReference type="RefSeq" id="WP_090714479.1">
    <property type="nucleotide sequence ID" value="NZ_CBCSKY010000009.1"/>
</dbReference>
<dbReference type="InterPro" id="IPR018060">
    <property type="entry name" value="HTH_AraC"/>
</dbReference>
<feature type="coiled-coil region" evidence="9">
    <location>
        <begin position="109"/>
        <end position="136"/>
    </location>
</feature>
<dbReference type="PANTHER" id="PTHR42713:SF3">
    <property type="entry name" value="TRANSCRIPTIONAL REGULATORY PROTEIN HPTR"/>
    <property type="match status" value="1"/>
</dbReference>
<name>A0A1G8QQ47_9BACL</name>
<protein>
    <submittedName>
        <fullName evidence="12">Two component transcriptional regulator, AraC family</fullName>
    </submittedName>
</protein>
<evidence type="ECO:0000256" key="3">
    <source>
        <dbReference type="ARBA" id="ARBA00022553"/>
    </source>
</evidence>
<dbReference type="SUPFAM" id="SSF52172">
    <property type="entry name" value="CheY-like"/>
    <property type="match status" value="1"/>
</dbReference>
<evidence type="ECO:0000256" key="8">
    <source>
        <dbReference type="PROSITE-ProRule" id="PRU00169"/>
    </source>
</evidence>
<feature type="modified residue" description="4-aspartylphosphate" evidence="8">
    <location>
        <position position="55"/>
    </location>
</feature>
<feature type="domain" description="Response regulatory" evidence="11">
    <location>
        <begin position="3"/>
        <end position="120"/>
    </location>
</feature>
<dbReference type="SMART" id="SM00342">
    <property type="entry name" value="HTH_ARAC"/>
    <property type="match status" value="1"/>
</dbReference>
<dbReference type="PANTHER" id="PTHR42713">
    <property type="entry name" value="HISTIDINE KINASE-RELATED"/>
    <property type="match status" value="1"/>
</dbReference>
<dbReference type="OrthoDB" id="9794370at2"/>
<dbReference type="EMBL" id="FNDX01000011">
    <property type="protein sequence ID" value="SDJ06807.1"/>
    <property type="molecule type" value="Genomic_DNA"/>
</dbReference>
<dbReference type="PROSITE" id="PS50110">
    <property type="entry name" value="RESPONSE_REGULATORY"/>
    <property type="match status" value="1"/>
</dbReference>
<evidence type="ECO:0000256" key="6">
    <source>
        <dbReference type="ARBA" id="ARBA00023125"/>
    </source>
</evidence>
<evidence type="ECO:0000259" key="11">
    <source>
        <dbReference type="PROSITE" id="PS50110"/>
    </source>
</evidence>
<evidence type="ECO:0000313" key="13">
    <source>
        <dbReference type="Proteomes" id="UP000199050"/>
    </source>
</evidence>
<evidence type="ECO:0000256" key="2">
    <source>
        <dbReference type="ARBA" id="ARBA00022490"/>
    </source>
</evidence>
<keyword evidence="4" id="KW-0902">Two-component regulatory system</keyword>
<dbReference type="SUPFAM" id="SSF46689">
    <property type="entry name" value="Homeodomain-like"/>
    <property type="match status" value="2"/>
</dbReference>
<dbReference type="Pfam" id="PF00072">
    <property type="entry name" value="Response_reg"/>
    <property type="match status" value="1"/>
</dbReference>
<evidence type="ECO:0000256" key="5">
    <source>
        <dbReference type="ARBA" id="ARBA00023015"/>
    </source>
</evidence>
<accession>A0A1G8QQ47</accession>
<keyword evidence="3 8" id="KW-0597">Phosphoprotein</keyword>
<reference evidence="13" key="1">
    <citation type="submission" date="2016-10" db="EMBL/GenBank/DDBJ databases">
        <authorList>
            <person name="Varghese N."/>
            <person name="Submissions S."/>
        </authorList>
    </citation>
    <scope>NUCLEOTIDE SEQUENCE [LARGE SCALE GENOMIC DNA]</scope>
    <source>
        <strain evidence="13">CGMCC 1.11012</strain>
    </source>
</reference>
<dbReference type="Proteomes" id="UP000199050">
    <property type="component" value="Unassembled WGS sequence"/>
</dbReference>
<evidence type="ECO:0000256" key="9">
    <source>
        <dbReference type="SAM" id="Coils"/>
    </source>
</evidence>
<proteinExistence type="predicted"/>
<keyword evidence="2" id="KW-0963">Cytoplasm</keyword>
<evidence type="ECO:0000259" key="10">
    <source>
        <dbReference type="PROSITE" id="PS01124"/>
    </source>
</evidence>
<sequence>MYNLLLVDDEPDVRQRLMNGMNWSDQGFNVVDTAENGLEAIERIERYRPELVITDISMPFMNGLELSDWIRVEYPATRIVLLTGYDEFEFAKRAIKLDVDEFILKPFSMEEIVQALVRVKQRIEAEERRFEDVKMLREHYRTSLPVLRETFLASLLSRKMSHSQIVEQARTYEVALDGTGYAVSVINLQHYDEQLKEGNNHGLNSQSSSLQISGDLNLQLFAILNIAGELWSKRKMGRVFLHQDHIVLLSISRTSDQSNSILRHTITLLQELLLQIDRLLKLKVTIGLGDPISRLDELREAYDGAMQAIEYRLLEESNRIIYIGDVEMRAYNRLRFNKMKEQELVRCLKLGAVAKVKEVVYELFNELIEAEVPYRDYKMYIVEILTSVLKAARETDAYLEDIHGALGNVFLEIEAQETLSAARDWLTAICTNLTETVMLNRKQSFGQFVQQAMEYVHTHFADRELSINQVCNYLHISVGYFSSIFKKETTVTFVTYLINIRMEAAKELLSTTDLKAFEIAERVAFADPNYFSFTFKKHIGISPKEYRNRIAKEWSTGT</sequence>
<dbReference type="GO" id="GO:0000160">
    <property type="term" value="P:phosphorelay signal transduction system"/>
    <property type="evidence" value="ECO:0007669"/>
    <property type="project" value="UniProtKB-KW"/>
</dbReference>
<organism evidence="12 13">
    <name type="scientific">Paenibacillus typhae</name>
    <dbReference type="NCBI Taxonomy" id="1174501"/>
    <lineage>
        <taxon>Bacteria</taxon>
        <taxon>Bacillati</taxon>
        <taxon>Bacillota</taxon>
        <taxon>Bacilli</taxon>
        <taxon>Bacillales</taxon>
        <taxon>Paenibacillaceae</taxon>
        <taxon>Paenibacillus</taxon>
    </lineage>
</organism>
<dbReference type="InterPro" id="IPR001789">
    <property type="entry name" value="Sig_transdc_resp-reg_receiver"/>
</dbReference>
<dbReference type="PROSITE" id="PS01124">
    <property type="entry name" value="HTH_ARAC_FAMILY_2"/>
    <property type="match status" value="1"/>
</dbReference>
<dbReference type="STRING" id="1174501.SAMN05216192_11197"/>
<keyword evidence="7" id="KW-0804">Transcription</keyword>
<evidence type="ECO:0000256" key="7">
    <source>
        <dbReference type="ARBA" id="ARBA00023163"/>
    </source>
</evidence>
<dbReference type="Gene3D" id="1.10.10.60">
    <property type="entry name" value="Homeodomain-like"/>
    <property type="match status" value="2"/>
</dbReference>
<feature type="domain" description="HTH araC/xylS-type" evidence="10">
    <location>
        <begin position="450"/>
        <end position="549"/>
    </location>
</feature>
<keyword evidence="5" id="KW-0805">Transcription regulation</keyword>
<dbReference type="InterPro" id="IPR011006">
    <property type="entry name" value="CheY-like_superfamily"/>
</dbReference>
<keyword evidence="9" id="KW-0175">Coiled coil</keyword>
<gene>
    <name evidence="12" type="ORF">SAMN05216192_11197</name>
</gene>
<dbReference type="GO" id="GO:0043565">
    <property type="term" value="F:sequence-specific DNA binding"/>
    <property type="evidence" value="ECO:0007669"/>
    <property type="project" value="InterPro"/>
</dbReference>
<dbReference type="Pfam" id="PF17853">
    <property type="entry name" value="GGDEF_2"/>
    <property type="match status" value="1"/>
</dbReference>
<evidence type="ECO:0000256" key="4">
    <source>
        <dbReference type="ARBA" id="ARBA00023012"/>
    </source>
</evidence>
<comment type="subcellular location">
    <subcellularLocation>
        <location evidence="1">Cytoplasm</location>
    </subcellularLocation>
</comment>
<dbReference type="SMART" id="SM00448">
    <property type="entry name" value="REC"/>
    <property type="match status" value="1"/>
</dbReference>